<evidence type="ECO:0000313" key="3">
    <source>
        <dbReference type="EMBL" id="RDI96960.1"/>
    </source>
</evidence>
<dbReference type="AlphaFoldDB" id="A0A370K4L0"/>
<organism evidence="3 4">
    <name type="scientific">Dyella solisilvae</name>
    <dbReference type="NCBI Taxonomy" id="1920168"/>
    <lineage>
        <taxon>Bacteria</taxon>
        <taxon>Pseudomonadati</taxon>
        <taxon>Pseudomonadota</taxon>
        <taxon>Gammaproteobacteria</taxon>
        <taxon>Lysobacterales</taxon>
        <taxon>Rhodanobacteraceae</taxon>
        <taxon>Dyella</taxon>
    </lineage>
</organism>
<keyword evidence="2" id="KW-0732">Signal</keyword>
<evidence type="ECO:0000256" key="1">
    <source>
        <dbReference type="SAM" id="MobiDB-lite"/>
    </source>
</evidence>
<protein>
    <recommendedName>
        <fullName evidence="5">DUF5666 domain-containing protein</fullName>
    </recommendedName>
</protein>
<evidence type="ECO:0000256" key="2">
    <source>
        <dbReference type="SAM" id="SignalP"/>
    </source>
</evidence>
<feature type="chain" id="PRO_5017067165" description="DUF5666 domain-containing protein" evidence="2">
    <location>
        <begin position="17"/>
        <end position="188"/>
    </location>
</feature>
<reference evidence="3 4" key="1">
    <citation type="submission" date="2018-07" db="EMBL/GenBank/DDBJ databases">
        <title>Dyella solisilvae sp. nov., isolated from the pine and broad-leaved mixed forest soil.</title>
        <authorList>
            <person name="Gao Z."/>
            <person name="Qiu L."/>
        </authorList>
    </citation>
    <scope>NUCLEOTIDE SEQUENCE [LARGE SCALE GENOMIC DNA]</scope>
    <source>
        <strain evidence="3 4">DHG54</strain>
    </source>
</reference>
<evidence type="ECO:0008006" key="5">
    <source>
        <dbReference type="Google" id="ProtNLM"/>
    </source>
</evidence>
<keyword evidence="4" id="KW-1185">Reference proteome</keyword>
<proteinExistence type="predicted"/>
<evidence type="ECO:0000313" key="4">
    <source>
        <dbReference type="Proteomes" id="UP000254711"/>
    </source>
</evidence>
<comment type="caution">
    <text evidence="3">The sequence shown here is derived from an EMBL/GenBank/DDBJ whole genome shotgun (WGS) entry which is preliminary data.</text>
</comment>
<name>A0A370K4L0_9GAMM</name>
<feature type="signal peptide" evidence="2">
    <location>
        <begin position="1"/>
        <end position="16"/>
    </location>
</feature>
<feature type="region of interest" description="Disordered" evidence="1">
    <location>
        <begin position="101"/>
        <end position="120"/>
    </location>
</feature>
<accession>A0A370K4L0</accession>
<gene>
    <name evidence="3" type="ORF">DVT68_18905</name>
</gene>
<dbReference type="EMBL" id="QQSY01000008">
    <property type="protein sequence ID" value="RDI96960.1"/>
    <property type="molecule type" value="Genomic_DNA"/>
</dbReference>
<dbReference type="Proteomes" id="UP000254711">
    <property type="component" value="Unassembled WGS sequence"/>
</dbReference>
<sequence length="188" mass="19558">MWFGMLALLAPVLALAMGQDIKPQSLGSDQATVTATVVSVNQTTREITLRGPDGNEDTVVAGADVKNLDQLKAGDQVNAKFERSMALEILPAGSAQAGVEYKGGQSSAEKGATPGGTARQSVTVTARLTAIDLQNHTVTLTGSDGKPHVISVEDPGRQAQMSKLKIGDMVRITYTEALAITVTPKGKG</sequence>